<comment type="caution">
    <text evidence="1">The sequence shown here is derived from an EMBL/GenBank/DDBJ whole genome shotgun (WGS) entry which is preliminary data.</text>
</comment>
<dbReference type="Proteomes" id="UP000239522">
    <property type="component" value="Unassembled WGS sequence"/>
</dbReference>
<dbReference type="Pfam" id="PF14284">
    <property type="entry name" value="PcfJ"/>
    <property type="match status" value="1"/>
</dbReference>
<reference evidence="1 2" key="1">
    <citation type="submission" date="2016-11" db="EMBL/GenBank/DDBJ databases">
        <title>Trade-off between light-utilization and light-protection in marine flavobacteria.</title>
        <authorList>
            <person name="Kumagai Y."/>
        </authorList>
    </citation>
    <scope>NUCLEOTIDE SEQUENCE [LARGE SCALE GENOMIC DNA]</scope>
    <source>
        <strain evidence="1 2">ATCC 700397</strain>
    </source>
</reference>
<proteinExistence type="predicted"/>
<keyword evidence="2" id="KW-1185">Reference proteome</keyword>
<evidence type="ECO:0000313" key="2">
    <source>
        <dbReference type="Proteomes" id="UP000239522"/>
    </source>
</evidence>
<accession>A0A2S7KXZ7</accession>
<dbReference type="EMBL" id="MQUA01000013">
    <property type="protein sequence ID" value="PQB07542.1"/>
    <property type="molecule type" value="Genomic_DNA"/>
</dbReference>
<protein>
    <recommendedName>
        <fullName evidence="3">PcfJ-like protein</fullName>
    </recommendedName>
</protein>
<dbReference type="AlphaFoldDB" id="A0A2S7KXZ7"/>
<organism evidence="1 2">
    <name type="scientific">Polaribacter filamentus</name>
    <dbReference type="NCBI Taxonomy" id="53483"/>
    <lineage>
        <taxon>Bacteria</taxon>
        <taxon>Pseudomonadati</taxon>
        <taxon>Bacteroidota</taxon>
        <taxon>Flavobacteriia</taxon>
        <taxon>Flavobacteriales</taxon>
        <taxon>Flavobacteriaceae</taxon>
    </lineage>
</organism>
<evidence type="ECO:0008006" key="3">
    <source>
        <dbReference type="Google" id="ProtNLM"/>
    </source>
</evidence>
<dbReference type="InterPro" id="IPR025586">
    <property type="entry name" value="PcfJ"/>
</dbReference>
<gene>
    <name evidence="1" type="ORF">BST83_10520</name>
</gene>
<sequence>MNDMHLFLKIINGKSIRKIDTFPLLYSKKQAHLFLHGLPNFLKIKGDFFKEGWYLTKLLTYNNNEQFFLDFYYGLKLEYKISTLFIHDFSYWLEVYLFFTQNEQELEKYNLNAIGNISIRDILDYLMYKKYTEQNVVFMKNRSLSKLCSTVQEWDFYSYKKSSYPVENTSWMDIKTEEWTYEIANKKYSVNEICDANTLYQEAATLKHCVYLYLDDCISKRIRIFSLKKLTKKKYEGCITIELRGKNIIQARGKYNRFINKEELFILNEWAKNLGYKMLVLP</sequence>
<evidence type="ECO:0000313" key="1">
    <source>
        <dbReference type="EMBL" id="PQB07542.1"/>
    </source>
</evidence>
<name>A0A2S7KXZ7_9FLAO</name>